<name>A0A9X1K140_9RHOB</name>
<protein>
    <submittedName>
        <fullName evidence="3">VPLPA-CTERM sorting domain-containing protein</fullName>
    </submittedName>
</protein>
<keyword evidence="1" id="KW-0472">Membrane</keyword>
<dbReference type="NCBIfam" id="TIGR03370">
    <property type="entry name" value="VPLPA-CTERM"/>
    <property type="match status" value="1"/>
</dbReference>
<reference evidence="3" key="1">
    <citation type="submission" date="2021-07" db="EMBL/GenBank/DDBJ databases">
        <title>Roseobacter insulae sp. nov., isolated from a tidal flat.</title>
        <authorList>
            <person name="Park S."/>
            <person name="Yoon J.-H."/>
        </authorList>
    </citation>
    <scope>NUCLEOTIDE SEQUENCE</scope>
    <source>
        <strain evidence="3">YSTF-M11</strain>
    </source>
</reference>
<feature type="signal peptide" evidence="2">
    <location>
        <begin position="1"/>
        <end position="23"/>
    </location>
</feature>
<keyword evidence="1" id="KW-0812">Transmembrane</keyword>
<proteinExistence type="predicted"/>
<keyword evidence="2" id="KW-0732">Signal</keyword>
<evidence type="ECO:0000256" key="1">
    <source>
        <dbReference type="SAM" id="Phobius"/>
    </source>
</evidence>
<dbReference type="Proteomes" id="UP001138661">
    <property type="component" value="Unassembled WGS sequence"/>
</dbReference>
<evidence type="ECO:0000313" key="3">
    <source>
        <dbReference type="EMBL" id="MBW4707113.1"/>
    </source>
</evidence>
<evidence type="ECO:0000313" key="4">
    <source>
        <dbReference type="Proteomes" id="UP001138661"/>
    </source>
</evidence>
<dbReference type="InterPro" id="IPR022472">
    <property type="entry name" value="VPLPA-CTERM"/>
</dbReference>
<organism evidence="3 4">
    <name type="scientific">Roseobacter insulae</name>
    <dbReference type="NCBI Taxonomy" id="2859783"/>
    <lineage>
        <taxon>Bacteria</taxon>
        <taxon>Pseudomonadati</taxon>
        <taxon>Pseudomonadota</taxon>
        <taxon>Alphaproteobacteria</taxon>
        <taxon>Rhodobacterales</taxon>
        <taxon>Roseobacteraceae</taxon>
        <taxon>Roseobacter</taxon>
    </lineage>
</organism>
<comment type="caution">
    <text evidence="3">The sequence shown here is derived from an EMBL/GenBank/DDBJ whole genome shotgun (WGS) entry which is preliminary data.</text>
</comment>
<feature type="chain" id="PRO_5040880503" evidence="2">
    <location>
        <begin position="24"/>
        <end position="190"/>
    </location>
</feature>
<accession>A0A9X1K140</accession>
<sequence length="190" mass="19135">MKRLTTCAAILAGMTTFATVASAATYDIDWTGSGGYALTGSLSFSDALLGTGVITASDIDNLTITVLRDGVSLGARNYLTDGAGSHAGTFNLNFDTSTGQFVTGGFSGGVEGQTWFTSTGGLRCDTVGFASGSVSQGVCVDNALLGRIGVDDSTLTATAALAVVPLPAGAVLLMSALGALGLARRRRRHA</sequence>
<evidence type="ECO:0000256" key="2">
    <source>
        <dbReference type="SAM" id="SignalP"/>
    </source>
</evidence>
<dbReference type="EMBL" id="JAHXDN010000001">
    <property type="protein sequence ID" value="MBW4707113.1"/>
    <property type="molecule type" value="Genomic_DNA"/>
</dbReference>
<gene>
    <name evidence="3" type="ORF">KX928_04865</name>
</gene>
<dbReference type="RefSeq" id="WP_219499581.1">
    <property type="nucleotide sequence ID" value="NZ_JAHXDN010000001.1"/>
</dbReference>
<keyword evidence="4" id="KW-1185">Reference proteome</keyword>
<keyword evidence="1" id="KW-1133">Transmembrane helix</keyword>
<feature type="transmembrane region" description="Helical" evidence="1">
    <location>
        <begin position="159"/>
        <end position="183"/>
    </location>
</feature>
<dbReference type="AlphaFoldDB" id="A0A9X1K140"/>